<protein>
    <recommendedName>
        <fullName evidence="1">OmpA-like domain-containing protein</fullName>
    </recommendedName>
</protein>
<dbReference type="Pfam" id="PF00691">
    <property type="entry name" value="OmpA"/>
    <property type="match status" value="1"/>
</dbReference>
<dbReference type="Gene3D" id="3.30.1330.60">
    <property type="entry name" value="OmpA-like domain"/>
    <property type="match status" value="1"/>
</dbReference>
<dbReference type="RefSeq" id="WP_135623949.1">
    <property type="nucleotide sequence ID" value="NZ_RQGD01000034.1"/>
</dbReference>
<proteinExistence type="predicted"/>
<dbReference type="InterPro" id="IPR036737">
    <property type="entry name" value="OmpA-like_sf"/>
</dbReference>
<reference evidence="2" key="1">
    <citation type="journal article" date="2019" name="PLoS Negl. Trop. Dis.">
        <title>Revisiting the worldwide diversity of Leptospira species in the environment.</title>
        <authorList>
            <person name="Vincent A.T."/>
            <person name="Schiettekatte O."/>
            <person name="Bourhy P."/>
            <person name="Veyrier F.J."/>
            <person name="Picardeau M."/>
        </authorList>
    </citation>
    <scope>NUCLEOTIDE SEQUENCE [LARGE SCALE GENOMIC DNA]</scope>
    <source>
        <strain evidence="2">201702476</strain>
    </source>
</reference>
<accession>A0A4R9JXK9</accession>
<gene>
    <name evidence="2" type="ORF">EHQ58_11040</name>
</gene>
<comment type="caution">
    <text evidence="2">The sequence shown here is derived from an EMBL/GenBank/DDBJ whole genome shotgun (WGS) entry which is preliminary data.</text>
</comment>
<dbReference type="OrthoDB" id="329053at2"/>
<sequence length="231" mass="26459">MLRFFLPFLILFFLSCKSLGIKLSELKPVDSSNKCNTESEVRSYRVLFLLPFYQQKLSEPNFGTKSKIVNIREYAKPWDIAFTFIGFLFSLNSSTKIYTFCDSTDMETMEGNTSMLPFSHYKAVNSSKPAEMLSFPKDDYHVDEKERVKLVQLAHTLLKAEEKFQLILVGKTNSSGDIAYQTRLTKRRAEEIKSVFVGESFDADRITLVLTEKEFGGTESVSNIAIFLIKE</sequence>
<evidence type="ECO:0000313" key="2">
    <source>
        <dbReference type="EMBL" id="TGL57930.1"/>
    </source>
</evidence>
<evidence type="ECO:0000313" key="3">
    <source>
        <dbReference type="Proteomes" id="UP000297693"/>
    </source>
</evidence>
<keyword evidence="3" id="KW-1185">Reference proteome</keyword>
<dbReference type="AlphaFoldDB" id="A0A4R9JXK9"/>
<dbReference type="EMBL" id="RQGD01000034">
    <property type="protein sequence ID" value="TGL57930.1"/>
    <property type="molecule type" value="Genomic_DNA"/>
</dbReference>
<dbReference type="PROSITE" id="PS51257">
    <property type="entry name" value="PROKAR_LIPOPROTEIN"/>
    <property type="match status" value="1"/>
</dbReference>
<evidence type="ECO:0000259" key="1">
    <source>
        <dbReference type="Pfam" id="PF00691"/>
    </source>
</evidence>
<dbReference type="Proteomes" id="UP000297693">
    <property type="component" value="Unassembled WGS sequence"/>
</dbReference>
<organism evidence="2 3">
    <name type="scientific">Leptospira ognonensis</name>
    <dbReference type="NCBI Taxonomy" id="2484945"/>
    <lineage>
        <taxon>Bacteria</taxon>
        <taxon>Pseudomonadati</taxon>
        <taxon>Spirochaetota</taxon>
        <taxon>Spirochaetia</taxon>
        <taxon>Leptospirales</taxon>
        <taxon>Leptospiraceae</taxon>
        <taxon>Leptospira</taxon>
    </lineage>
</organism>
<name>A0A4R9JXK9_9LEPT</name>
<dbReference type="InterPro" id="IPR006665">
    <property type="entry name" value="OmpA-like"/>
</dbReference>
<feature type="domain" description="OmpA-like" evidence="1">
    <location>
        <begin position="135"/>
        <end position="209"/>
    </location>
</feature>
<dbReference type="SUPFAM" id="SSF103088">
    <property type="entry name" value="OmpA-like"/>
    <property type="match status" value="1"/>
</dbReference>